<keyword evidence="10" id="KW-1185">Reference proteome</keyword>
<reference evidence="9 10" key="1">
    <citation type="submission" date="2016-10" db="EMBL/GenBank/DDBJ databases">
        <authorList>
            <person name="de Groot N.N."/>
        </authorList>
    </citation>
    <scope>NUCLEOTIDE SEQUENCE [LARGE SCALE GENOMIC DNA]</scope>
    <source>
        <strain evidence="9 10">DSM 45610</strain>
    </source>
</reference>
<evidence type="ECO:0000313" key="9">
    <source>
        <dbReference type="EMBL" id="SDX46345.1"/>
    </source>
</evidence>
<dbReference type="InterPro" id="IPR010290">
    <property type="entry name" value="TM_effector"/>
</dbReference>
<evidence type="ECO:0000313" key="10">
    <source>
        <dbReference type="Proteomes" id="UP000198534"/>
    </source>
</evidence>
<proteinExistence type="predicted"/>
<keyword evidence="4 7" id="KW-0812">Transmembrane</keyword>
<dbReference type="PROSITE" id="PS50850">
    <property type="entry name" value="MFS"/>
    <property type="match status" value="1"/>
</dbReference>
<dbReference type="GO" id="GO:0005886">
    <property type="term" value="C:plasma membrane"/>
    <property type="evidence" value="ECO:0007669"/>
    <property type="project" value="UniProtKB-SubCell"/>
</dbReference>
<evidence type="ECO:0000259" key="8">
    <source>
        <dbReference type="PROSITE" id="PS50850"/>
    </source>
</evidence>
<evidence type="ECO:0000256" key="4">
    <source>
        <dbReference type="ARBA" id="ARBA00022692"/>
    </source>
</evidence>
<evidence type="ECO:0000256" key="2">
    <source>
        <dbReference type="ARBA" id="ARBA00022448"/>
    </source>
</evidence>
<evidence type="ECO:0000256" key="3">
    <source>
        <dbReference type="ARBA" id="ARBA00022475"/>
    </source>
</evidence>
<dbReference type="AlphaFoldDB" id="A0A1H3BX59"/>
<dbReference type="Gene3D" id="1.20.1250.20">
    <property type="entry name" value="MFS general substrate transporter like domains"/>
    <property type="match status" value="1"/>
</dbReference>
<feature type="transmembrane region" description="Helical" evidence="7">
    <location>
        <begin position="295"/>
        <end position="324"/>
    </location>
</feature>
<dbReference type="SUPFAM" id="SSF103473">
    <property type="entry name" value="MFS general substrate transporter"/>
    <property type="match status" value="1"/>
</dbReference>
<evidence type="ECO:0000256" key="7">
    <source>
        <dbReference type="SAM" id="Phobius"/>
    </source>
</evidence>
<feature type="transmembrane region" description="Helical" evidence="7">
    <location>
        <begin position="49"/>
        <end position="68"/>
    </location>
</feature>
<feature type="transmembrane region" description="Helical" evidence="7">
    <location>
        <begin position="12"/>
        <end position="37"/>
    </location>
</feature>
<dbReference type="InterPro" id="IPR036259">
    <property type="entry name" value="MFS_trans_sf"/>
</dbReference>
<organism evidence="9 10">
    <name type="scientific">Marininema mesophilum</name>
    <dbReference type="NCBI Taxonomy" id="1048340"/>
    <lineage>
        <taxon>Bacteria</taxon>
        <taxon>Bacillati</taxon>
        <taxon>Bacillota</taxon>
        <taxon>Bacilli</taxon>
        <taxon>Bacillales</taxon>
        <taxon>Thermoactinomycetaceae</taxon>
        <taxon>Marininema</taxon>
    </lineage>
</organism>
<keyword evidence="6 7" id="KW-0472">Membrane</keyword>
<evidence type="ECO:0000256" key="1">
    <source>
        <dbReference type="ARBA" id="ARBA00004651"/>
    </source>
</evidence>
<keyword evidence="3" id="KW-1003">Cell membrane</keyword>
<feature type="domain" description="Major facilitator superfamily (MFS) profile" evidence="8">
    <location>
        <begin position="219"/>
        <end position="415"/>
    </location>
</feature>
<dbReference type="PANTHER" id="PTHR23513">
    <property type="entry name" value="INTEGRAL MEMBRANE EFFLUX PROTEIN-RELATED"/>
    <property type="match status" value="1"/>
</dbReference>
<dbReference type="STRING" id="1048340.SAMN05444487_11864"/>
<feature type="transmembrane region" description="Helical" evidence="7">
    <location>
        <begin position="254"/>
        <end position="274"/>
    </location>
</feature>
<feature type="transmembrane region" description="Helical" evidence="7">
    <location>
        <begin position="219"/>
        <end position="242"/>
    </location>
</feature>
<dbReference type="PANTHER" id="PTHR23513:SF6">
    <property type="entry name" value="MAJOR FACILITATOR SUPERFAMILY ASSOCIATED DOMAIN-CONTAINING PROTEIN"/>
    <property type="match status" value="1"/>
</dbReference>
<dbReference type="Proteomes" id="UP000198534">
    <property type="component" value="Unassembled WGS sequence"/>
</dbReference>
<feature type="transmembrane region" description="Helical" evidence="7">
    <location>
        <begin position="344"/>
        <end position="365"/>
    </location>
</feature>
<gene>
    <name evidence="9" type="ORF">SAMN05444487_11864</name>
</gene>
<accession>A0A1H3BX59</accession>
<feature type="transmembrane region" description="Helical" evidence="7">
    <location>
        <begin position="77"/>
        <end position="97"/>
    </location>
</feature>
<dbReference type="CDD" id="cd06173">
    <property type="entry name" value="MFS_MefA_like"/>
    <property type="match status" value="1"/>
</dbReference>
<dbReference type="InterPro" id="IPR020846">
    <property type="entry name" value="MFS_dom"/>
</dbReference>
<evidence type="ECO:0000256" key="5">
    <source>
        <dbReference type="ARBA" id="ARBA00022989"/>
    </source>
</evidence>
<comment type="subcellular location">
    <subcellularLocation>
        <location evidence="1">Cell membrane</location>
        <topology evidence="1">Multi-pass membrane protein</topology>
    </subcellularLocation>
</comment>
<dbReference type="EMBL" id="FNNQ01000018">
    <property type="protein sequence ID" value="SDX46345.1"/>
    <property type="molecule type" value="Genomic_DNA"/>
</dbReference>
<name>A0A1H3BX59_9BACL</name>
<keyword evidence="2" id="KW-0813">Transport</keyword>
<sequence length="415" mass="46147">MDRRLSLPMNFYWLLIGETLSSLGGTFGTMTNSFVLFQMTGSKTAMGTLWLIYLLPSLLVLLLVGPYLDRWNRTHTLILSHGIRGFIFLLPVVLWSLDQLLPWHLYIVSAISGIVQAVYAPTSLAMTPSLVAKEQLSKANALLDGSLRLTSMLGPILAGLMFAKWGPFLTWPCVIFAFFCGALFLTTITPPKKQRPPGNKQTWVEGIQSGFTYFYQQKILWWLALFLAVVQFGVGVLMVLNLPYILQELRGNSIIYGWFIATFPLGYVLGSYLLSHLKSGNLRRRMLGANVIGGLTFVALAIANHIGVAICIELIAGIAAPFFHVHSTTLFQRLIPQERLAQVFSLRLLIIRCIMPLGTFIGGILGDSWGTRTTLCFVGLIIVFVSLLGILLPYFRFLEVADDHSIEPATMQKKA</sequence>
<evidence type="ECO:0000256" key="6">
    <source>
        <dbReference type="ARBA" id="ARBA00023136"/>
    </source>
</evidence>
<feature type="transmembrane region" description="Helical" evidence="7">
    <location>
        <begin position="169"/>
        <end position="188"/>
    </location>
</feature>
<keyword evidence="5 7" id="KW-1133">Transmembrane helix</keyword>
<dbReference type="GO" id="GO:0022857">
    <property type="term" value="F:transmembrane transporter activity"/>
    <property type="evidence" value="ECO:0007669"/>
    <property type="project" value="InterPro"/>
</dbReference>
<dbReference type="RefSeq" id="WP_177168096.1">
    <property type="nucleotide sequence ID" value="NZ_FNNQ01000018.1"/>
</dbReference>
<feature type="transmembrane region" description="Helical" evidence="7">
    <location>
        <begin position="377"/>
        <end position="395"/>
    </location>
</feature>
<dbReference type="Pfam" id="PF05977">
    <property type="entry name" value="MFS_3"/>
    <property type="match status" value="1"/>
</dbReference>
<protein>
    <submittedName>
        <fullName evidence="9">Predicted arabinose efflux permease, MFS family</fullName>
    </submittedName>
</protein>